<dbReference type="PROSITE" id="PS51257">
    <property type="entry name" value="PROKAR_LIPOPROTEIN"/>
    <property type="match status" value="1"/>
</dbReference>
<dbReference type="EMBL" id="JAAXYH010000011">
    <property type="protein sequence ID" value="NMH66302.1"/>
    <property type="molecule type" value="Genomic_DNA"/>
</dbReference>
<keyword evidence="3" id="KW-1185">Reference proteome</keyword>
<feature type="region of interest" description="Disordered" evidence="1">
    <location>
        <begin position="53"/>
        <end position="74"/>
    </location>
</feature>
<organism evidence="2 3">
    <name type="scientific">Shewanella salipaludis</name>
    <dbReference type="NCBI Taxonomy" id="2723052"/>
    <lineage>
        <taxon>Bacteria</taxon>
        <taxon>Pseudomonadati</taxon>
        <taxon>Pseudomonadota</taxon>
        <taxon>Gammaproteobacteria</taxon>
        <taxon>Alteromonadales</taxon>
        <taxon>Shewanellaceae</taxon>
        <taxon>Shewanella</taxon>
    </lineage>
</organism>
<reference evidence="2" key="1">
    <citation type="submission" date="2020-04" db="EMBL/GenBank/DDBJ databases">
        <title>Description of Shewanella salipaludis sp. nov., isolated from a salt marsh.</title>
        <authorList>
            <person name="Park S."/>
            <person name="Yoon J.-H."/>
        </authorList>
    </citation>
    <scope>NUCLEOTIDE SEQUENCE</scope>
    <source>
        <strain evidence="2">SHSM-M6</strain>
    </source>
</reference>
<dbReference type="InterPro" id="IPR021675">
    <property type="entry name" value="DUF3261"/>
</dbReference>
<evidence type="ECO:0000256" key="1">
    <source>
        <dbReference type="SAM" id="MobiDB-lite"/>
    </source>
</evidence>
<name>A0A972G101_9GAMM</name>
<evidence type="ECO:0000313" key="2">
    <source>
        <dbReference type="EMBL" id="NMH66302.1"/>
    </source>
</evidence>
<sequence length="228" mass="24828">MPAQPRKTLLCLLALLPALLLSGCSQLLLRQTCVGLSHDIHYCLAPIELQPPAPKRRQAPETEAAPGSGTEQQVSQLPLPFSATYKVAIGIEGASHELLSQIELDEARMTVVGLAPLGQALFTLEYDGTTLSSRQSLLLGEQFKAEYLLAMMQLIYWPELSLAPRLEGGVLVAAPCGADWCRDLYPGPLTAANATPVLSIRYDRRDPWLAQVQLQMPETGFSLNIKPL</sequence>
<dbReference type="Proteomes" id="UP000737113">
    <property type="component" value="Unassembled WGS sequence"/>
</dbReference>
<accession>A0A972G101</accession>
<protein>
    <submittedName>
        <fullName evidence="2">DUF3261 domain-containing protein</fullName>
    </submittedName>
</protein>
<dbReference type="Pfam" id="PF11659">
    <property type="entry name" value="DUF3261"/>
    <property type="match status" value="1"/>
</dbReference>
<proteinExistence type="predicted"/>
<comment type="caution">
    <text evidence="2">The sequence shown here is derived from an EMBL/GenBank/DDBJ whole genome shotgun (WGS) entry which is preliminary data.</text>
</comment>
<dbReference type="AlphaFoldDB" id="A0A972G101"/>
<gene>
    <name evidence="2" type="ORF">HC757_14150</name>
</gene>
<evidence type="ECO:0000313" key="3">
    <source>
        <dbReference type="Proteomes" id="UP000737113"/>
    </source>
</evidence>